<dbReference type="Proteomes" id="UP000515146">
    <property type="component" value="Unplaced"/>
</dbReference>
<dbReference type="AlphaFoldDB" id="A0A6P6XM29"/>
<feature type="signal peptide" evidence="3">
    <location>
        <begin position="1"/>
        <end position="19"/>
    </location>
</feature>
<proteinExistence type="predicted"/>
<dbReference type="PROSITE" id="PS00135">
    <property type="entry name" value="TRYPSIN_SER"/>
    <property type="match status" value="1"/>
</dbReference>
<dbReference type="Pfam" id="PF00089">
    <property type="entry name" value="Trypsin"/>
    <property type="match status" value="1"/>
</dbReference>
<keyword evidence="2" id="KW-0720">Serine protease</keyword>
<evidence type="ECO:0000259" key="4">
    <source>
        <dbReference type="PROSITE" id="PS50240"/>
    </source>
</evidence>
<dbReference type="KEGG" id="dpte:113788730"/>
<dbReference type="RefSeq" id="XP_027193981.1">
    <property type="nucleotide sequence ID" value="XM_027338180.1"/>
</dbReference>
<keyword evidence="1" id="KW-1015">Disulfide bond</keyword>
<dbReference type="PROSITE" id="PS00134">
    <property type="entry name" value="TRYPSIN_HIS"/>
    <property type="match status" value="1"/>
</dbReference>
<evidence type="ECO:0000256" key="1">
    <source>
        <dbReference type="ARBA" id="ARBA00023157"/>
    </source>
</evidence>
<feature type="domain" description="Peptidase S1" evidence="4">
    <location>
        <begin position="43"/>
        <end position="330"/>
    </location>
</feature>
<protein>
    <submittedName>
        <fullName evidence="6">Serine protease 33-like</fullName>
    </submittedName>
</protein>
<dbReference type="PANTHER" id="PTHR24253">
    <property type="entry name" value="TRANSMEMBRANE PROTEASE SERINE"/>
    <property type="match status" value="1"/>
</dbReference>
<dbReference type="OrthoDB" id="546450at2759"/>
<evidence type="ECO:0000313" key="5">
    <source>
        <dbReference type="Proteomes" id="UP000515146"/>
    </source>
</evidence>
<dbReference type="InterPro" id="IPR018114">
    <property type="entry name" value="TRYPSIN_HIS"/>
</dbReference>
<dbReference type="PRINTS" id="PR00722">
    <property type="entry name" value="CHYMOTRYPSIN"/>
</dbReference>
<gene>
    <name evidence="6" type="primary">LOC113788730</name>
</gene>
<dbReference type="SUPFAM" id="SSF50494">
    <property type="entry name" value="Trypsin-like serine proteases"/>
    <property type="match status" value="1"/>
</dbReference>
<keyword evidence="5" id="KW-1185">Reference proteome</keyword>
<evidence type="ECO:0000256" key="2">
    <source>
        <dbReference type="RuleBase" id="RU363034"/>
    </source>
</evidence>
<dbReference type="InterPro" id="IPR009003">
    <property type="entry name" value="Peptidase_S1_PA"/>
</dbReference>
<dbReference type="GO" id="GO:0006508">
    <property type="term" value="P:proteolysis"/>
    <property type="evidence" value="ECO:0007669"/>
    <property type="project" value="UniProtKB-KW"/>
</dbReference>
<name>A0A6P6XM29_DERPT</name>
<organism evidence="5 6">
    <name type="scientific">Dermatophagoides pteronyssinus</name>
    <name type="common">European house dust mite</name>
    <dbReference type="NCBI Taxonomy" id="6956"/>
    <lineage>
        <taxon>Eukaryota</taxon>
        <taxon>Metazoa</taxon>
        <taxon>Ecdysozoa</taxon>
        <taxon>Arthropoda</taxon>
        <taxon>Chelicerata</taxon>
        <taxon>Arachnida</taxon>
        <taxon>Acari</taxon>
        <taxon>Acariformes</taxon>
        <taxon>Sarcoptiformes</taxon>
        <taxon>Astigmata</taxon>
        <taxon>Psoroptidia</taxon>
        <taxon>Analgoidea</taxon>
        <taxon>Pyroglyphidae</taxon>
        <taxon>Dermatophagoidinae</taxon>
        <taxon>Dermatophagoides</taxon>
    </lineage>
</organism>
<dbReference type="Gene3D" id="2.40.10.10">
    <property type="entry name" value="Trypsin-like serine proteases"/>
    <property type="match status" value="1"/>
</dbReference>
<dbReference type="InterPro" id="IPR001254">
    <property type="entry name" value="Trypsin_dom"/>
</dbReference>
<evidence type="ECO:0000313" key="6">
    <source>
        <dbReference type="RefSeq" id="XP_027193981.1"/>
    </source>
</evidence>
<dbReference type="CDD" id="cd00190">
    <property type="entry name" value="Tryp_SPc"/>
    <property type="match status" value="1"/>
</dbReference>
<accession>A0A6P6XM29</accession>
<dbReference type="InterPro" id="IPR033116">
    <property type="entry name" value="TRYPSIN_SER"/>
</dbReference>
<evidence type="ECO:0000256" key="3">
    <source>
        <dbReference type="SAM" id="SignalP"/>
    </source>
</evidence>
<keyword evidence="2" id="KW-0378">Hydrolase</keyword>
<dbReference type="GO" id="GO:0004252">
    <property type="term" value="F:serine-type endopeptidase activity"/>
    <property type="evidence" value="ECO:0007669"/>
    <property type="project" value="InterPro"/>
</dbReference>
<feature type="chain" id="PRO_5027818600" evidence="3">
    <location>
        <begin position="20"/>
        <end position="340"/>
    </location>
</feature>
<dbReference type="InParanoid" id="A0A6P6XM29"/>
<keyword evidence="3" id="KW-0732">Signal</keyword>
<dbReference type="InterPro" id="IPR001314">
    <property type="entry name" value="Peptidase_S1A"/>
</dbReference>
<keyword evidence="2" id="KW-0645">Protease</keyword>
<dbReference type="InterPro" id="IPR043504">
    <property type="entry name" value="Peptidase_S1_PA_chymotrypsin"/>
</dbReference>
<dbReference type="PROSITE" id="PS50240">
    <property type="entry name" value="TRYPSIN_DOM"/>
    <property type="match status" value="1"/>
</dbReference>
<dbReference type="PANTHER" id="PTHR24253:SF153">
    <property type="entry name" value="SERINE PROTEASE HEPSIN"/>
    <property type="match status" value="1"/>
</dbReference>
<reference evidence="6" key="1">
    <citation type="submission" date="2025-08" db="UniProtKB">
        <authorList>
            <consortium name="RefSeq"/>
        </authorList>
    </citation>
    <scope>IDENTIFICATION</scope>
    <source>
        <strain evidence="6">Airmid</strain>
    </source>
</reference>
<dbReference type="SMART" id="SM00020">
    <property type="entry name" value="Tryp_SPc"/>
    <property type="match status" value="1"/>
</dbReference>
<sequence length="340" mass="38033">MMMAPYLAILFIGFSFVSSMLSSTMTTTMIINNEINSESSKRIVGGERARIEQIPWQALIQQRISSFENDSSTIIQCGAVIIDPLWILSAGHCIHRPRQGESYPIDVYFGVTEITPDIRQSNVVRSVIRIFDPAKSDQRLSGDLILLQLNQSITISSKIQPIRLPEMDDNFDYQIGVASGYGATFFQDPKTIKPINILHSVSVPILPKSSCLELYRKAFKDGATIAEDLIQKNKLICAGYRQGGSDACIGDSGGPLAVCVDDFWSSWRRRRRSNSMTRSSSSSNYLDKQCNGQWKLAGIISIGYRCAEPQLPGLYIDLTVYSKWIQSIIMNNRLIDLKIN</sequence>